<keyword evidence="1" id="KW-0863">Zinc-finger</keyword>
<feature type="region of interest" description="Disordered" evidence="2">
    <location>
        <begin position="282"/>
        <end position="317"/>
    </location>
</feature>
<evidence type="ECO:0000313" key="4">
    <source>
        <dbReference type="EMBL" id="PWA53601.1"/>
    </source>
</evidence>
<dbReference type="EMBL" id="PKPP01007359">
    <property type="protein sequence ID" value="PWA53601.1"/>
    <property type="molecule type" value="Genomic_DNA"/>
</dbReference>
<dbReference type="Proteomes" id="UP000245207">
    <property type="component" value="Unassembled WGS sequence"/>
</dbReference>
<feature type="compositionally biased region" description="Polar residues" evidence="2">
    <location>
        <begin position="909"/>
        <end position="918"/>
    </location>
</feature>
<dbReference type="GO" id="GO:0008270">
    <property type="term" value="F:zinc ion binding"/>
    <property type="evidence" value="ECO:0007669"/>
    <property type="project" value="UniProtKB-KW"/>
</dbReference>
<reference evidence="4 5" key="1">
    <citation type="journal article" date="2018" name="Mol. Plant">
        <title>The genome of Artemisia annua provides insight into the evolution of Asteraceae family and artemisinin biosynthesis.</title>
        <authorList>
            <person name="Shen Q."/>
            <person name="Zhang L."/>
            <person name="Liao Z."/>
            <person name="Wang S."/>
            <person name="Yan T."/>
            <person name="Shi P."/>
            <person name="Liu M."/>
            <person name="Fu X."/>
            <person name="Pan Q."/>
            <person name="Wang Y."/>
            <person name="Lv Z."/>
            <person name="Lu X."/>
            <person name="Zhang F."/>
            <person name="Jiang W."/>
            <person name="Ma Y."/>
            <person name="Chen M."/>
            <person name="Hao X."/>
            <person name="Li L."/>
            <person name="Tang Y."/>
            <person name="Lv G."/>
            <person name="Zhou Y."/>
            <person name="Sun X."/>
            <person name="Brodelius P.E."/>
            <person name="Rose J.K.C."/>
            <person name="Tang K."/>
        </authorList>
    </citation>
    <scope>NUCLEOTIDE SEQUENCE [LARGE SCALE GENOMIC DNA]</scope>
    <source>
        <strain evidence="5">cv. Huhao1</strain>
        <tissue evidence="4">Leaf</tissue>
    </source>
</reference>
<feature type="region of interest" description="Disordered" evidence="2">
    <location>
        <begin position="97"/>
        <end position="143"/>
    </location>
</feature>
<feature type="compositionally biased region" description="Polar residues" evidence="2">
    <location>
        <begin position="287"/>
        <end position="299"/>
    </location>
</feature>
<feature type="compositionally biased region" description="Polar residues" evidence="2">
    <location>
        <begin position="849"/>
        <end position="859"/>
    </location>
</feature>
<feature type="region of interest" description="Disordered" evidence="2">
    <location>
        <begin position="905"/>
        <end position="930"/>
    </location>
</feature>
<feature type="region of interest" description="Disordered" evidence="2">
    <location>
        <begin position="450"/>
        <end position="471"/>
    </location>
</feature>
<dbReference type="GO" id="GO:0003676">
    <property type="term" value="F:nucleic acid binding"/>
    <property type="evidence" value="ECO:0007669"/>
    <property type="project" value="InterPro"/>
</dbReference>
<dbReference type="InterPro" id="IPR058594">
    <property type="entry name" value="PB1-like_dom_pln"/>
</dbReference>
<gene>
    <name evidence="4" type="ORF">CTI12_AA442490</name>
</gene>
<proteinExistence type="predicted"/>
<accession>A0A2U1LX84</accession>
<dbReference type="PANTHER" id="PTHR33223">
    <property type="entry name" value="CCHC-TYPE DOMAIN-CONTAINING PROTEIN"/>
    <property type="match status" value="1"/>
</dbReference>
<keyword evidence="5" id="KW-1185">Reference proteome</keyword>
<dbReference type="InterPro" id="IPR005162">
    <property type="entry name" value="Retrotrans_gag_dom"/>
</dbReference>
<keyword evidence="1" id="KW-0862">Zinc</keyword>
<dbReference type="Pfam" id="PF03732">
    <property type="entry name" value="Retrotrans_gag"/>
    <property type="match status" value="1"/>
</dbReference>
<dbReference type="AlphaFoldDB" id="A0A2U1LX84"/>
<evidence type="ECO:0000256" key="1">
    <source>
        <dbReference type="PROSITE-ProRule" id="PRU00047"/>
    </source>
</evidence>
<sequence length="992" mass="112437">MVVVEWTIRDYDDPVDEQQAYSTRQNFFSLKIHHGGFSTEPPGRTYTNGKHNYVDFIDVDLFSVIELNDMVKKLGYKGKGCKMFYHWRIYLSIMSEQEPKPPNPNESIPPPPVVNPPSSRLDKNLKTKKTTRTMNPKPTNTMKHHEMLNKSTDVNFKKVMTRSSSKGSDTGMGIEEMDYEEESNEARAEMGVLADTGEVGKSMNGNVTVEIRAEEVLVTSVSENVAVKEVNKKKDVSGDVVNGNVSDMFPELSSVILNKKNSDKDDIMRDIPVPVKLNPLLNPKLNSGHSSRDNCSGDNISKDGSVGKENRISGDNTEVHGMKENKCVVGEASGPKDEVMQESNKARKPMLFSNVVQGASYIVGNNLKLVPCAINEGYGRASYARVLVEVDAVKGIVDNIEVWYKKLNRSMKLRVEYAWQPPLCSHCCVFGHSSEKCVVRVVSDDEKAAKSGAKMQTSVKGNDMQQREEGWKTVPDKRTFKNNTEPVRAQTQRIDPVKNDGKSENLVYEEMKKHGIEKDIGYTYESLLNHIAQKDFSTKNSYSVPDGEKDNEESDEWKNFCARIDMICKIGTMIDEDEKLTWSAKMLDYYSVKWKKCNEKALSSDEGLKSRIDELQKNIVLNVKYLHGNAKKIAEQRTIAENGEGDGPDFEAMINAALANALPNLSTKLRTQIYNDIRNGAAEDWITHMEMVFKVLGCPDNFKTRLAAFKLEGDALSWWTAHLRTQAGGDAYADTCTWATFREIFYNRYFPVSEQQRYEREYGSIYQLDKENSGDYMQRFTRLVSFVGPIAGDAQRQARHFKWGLKRWILDRIVNNEYADVSQVCAAARNIELLHESGNSNKRDRDGNRIQNKGQGQQEYRSRPDQGQEYRGPCFKATGGCFSCGSISHKIKDCPKKNPVVPGNYIKPTPTTGRVYSTTREDKQSQPGDPYKAELKKVRQMKWLKDMLEVDLFVNSGQPLNDNIKELCSDDMVKYYENVCDERRNERSNAHC</sequence>
<dbReference type="InterPro" id="IPR001878">
    <property type="entry name" value="Znf_CCHC"/>
</dbReference>
<comment type="caution">
    <text evidence="4">The sequence shown here is derived from an EMBL/GenBank/DDBJ whole genome shotgun (WGS) entry which is preliminary data.</text>
</comment>
<feature type="compositionally biased region" description="Basic and acidic residues" evidence="2">
    <location>
        <begin position="305"/>
        <end position="317"/>
    </location>
</feature>
<feature type="domain" description="CCHC-type" evidence="3">
    <location>
        <begin position="881"/>
        <end position="896"/>
    </location>
</feature>
<keyword evidence="1" id="KW-0479">Metal-binding</keyword>
<protein>
    <submittedName>
        <fullName evidence="4">Zinc finger, CCHC-type, Retrotransposon gag domain protein</fullName>
    </submittedName>
</protein>
<feature type="compositionally biased region" description="Pro residues" evidence="2">
    <location>
        <begin position="100"/>
        <end position="115"/>
    </location>
</feature>
<dbReference type="PROSITE" id="PS50158">
    <property type="entry name" value="ZF_CCHC"/>
    <property type="match status" value="1"/>
</dbReference>
<feature type="compositionally biased region" description="Polar residues" evidence="2">
    <location>
        <begin position="132"/>
        <end position="141"/>
    </location>
</feature>
<dbReference type="SMART" id="SM00343">
    <property type="entry name" value="ZnF_C2HC"/>
    <property type="match status" value="2"/>
</dbReference>
<feature type="compositionally biased region" description="Polar residues" evidence="2">
    <location>
        <begin position="454"/>
        <end position="464"/>
    </location>
</feature>
<name>A0A2U1LX84_ARTAN</name>
<evidence type="ECO:0000313" key="5">
    <source>
        <dbReference type="Proteomes" id="UP000245207"/>
    </source>
</evidence>
<feature type="region of interest" description="Disordered" evidence="2">
    <location>
        <begin position="837"/>
        <end position="868"/>
    </location>
</feature>
<evidence type="ECO:0000259" key="3">
    <source>
        <dbReference type="PROSITE" id="PS50158"/>
    </source>
</evidence>
<dbReference type="PANTHER" id="PTHR33223:SF11">
    <property type="entry name" value="ELEMENT PROTEIN, PUTATIVE-RELATED"/>
    <property type="match status" value="1"/>
</dbReference>
<organism evidence="4 5">
    <name type="scientific">Artemisia annua</name>
    <name type="common">Sweet wormwood</name>
    <dbReference type="NCBI Taxonomy" id="35608"/>
    <lineage>
        <taxon>Eukaryota</taxon>
        <taxon>Viridiplantae</taxon>
        <taxon>Streptophyta</taxon>
        <taxon>Embryophyta</taxon>
        <taxon>Tracheophyta</taxon>
        <taxon>Spermatophyta</taxon>
        <taxon>Magnoliopsida</taxon>
        <taxon>eudicotyledons</taxon>
        <taxon>Gunneridae</taxon>
        <taxon>Pentapetalae</taxon>
        <taxon>asterids</taxon>
        <taxon>campanulids</taxon>
        <taxon>Asterales</taxon>
        <taxon>Asteraceae</taxon>
        <taxon>Asteroideae</taxon>
        <taxon>Anthemideae</taxon>
        <taxon>Artemisiinae</taxon>
        <taxon>Artemisia</taxon>
    </lineage>
</organism>
<evidence type="ECO:0000256" key="2">
    <source>
        <dbReference type="SAM" id="MobiDB-lite"/>
    </source>
</evidence>
<dbReference type="Pfam" id="PF26130">
    <property type="entry name" value="PB1-like"/>
    <property type="match status" value="1"/>
</dbReference>